<dbReference type="InterPro" id="IPR012341">
    <property type="entry name" value="6hp_glycosidase-like_sf"/>
</dbReference>
<accession>A0A917DWU8</accession>
<dbReference type="AlphaFoldDB" id="A0A917DWU8"/>
<proteinExistence type="predicted"/>
<dbReference type="SUPFAM" id="SSF48208">
    <property type="entry name" value="Six-hairpin glycosidases"/>
    <property type="match status" value="1"/>
</dbReference>
<sequence length="440" mass="48723">MNWNSDRWNELRELTREVVEASRIRPGVSLYELPGGVELEKSRPTMPVVNTTGITLIRPGGGTCYPSFWIRDFAMSLDCGMISEEELHGMLRLTALTQNGRTPLKLDKGVVPAFAVADHINLDGRPVYYPGTYSPGPDQGGEPWGEFPPYCDHFYFIAMAYTFIKETGAWSTLAEVWGEIPLWERLEGAFHVPESDCETGIVFTSLAPRAVNFGFVDSIVQTGSLLFATLLKYRAAGQLAELAELNVQVDKAARYRGIAQQIKHHVPLLFGSDSGWLLAATGYGKQPDIWGTAYAIYLGLLDGEPYEAALSAIRHGYRSGTTCYKGNVRHLPLEAATLMGTAWDKTVEDYPMNTYQNGAYWGTPTGWYVYALSQTDPAAAQEMFEDYVDGMLAEDFRCNGWEGAPWECIHPDGVYRQNGVYMTTVTVPYGVFGAMLGESG</sequence>
<dbReference type="GO" id="GO:0005975">
    <property type="term" value="P:carbohydrate metabolic process"/>
    <property type="evidence" value="ECO:0007669"/>
    <property type="project" value="InterPro"/>
</dbReference>
<dbReference type="EMBL" id="BMHP01000003">
    <property type="protein sequence ID" value="GGD78004.1"/>
    <property type="molecule type" value="Genomic_DNA"/>
</dbReference>
<dbReference type="Proteomes" id="UP000612456">
    <property type="component" value="Unassembled WGS sequence"/>
</dbReference>
<keyword evidence="2" id="KW-1185">Reference proteome</keyword>
<name>A0A917DWU8_9BACL</name>
<organism evidence="1 2">
    <name type="scientific">Paenibacillus nasutitermitis</name>
    <dbReference type="NCBI Taxonomy" id="1652958"/>
    <lineage>
        <taxon>Bacteria</taxon>
        <taxon>Bacillati</taxon>
        <taxon>Bacillota</taxon>
        <taxon>Bacilli</taxon>
        <taxon>Bacillales</taxon>
        <taxon>Paenibacillaceae</taxon>
        <taxon>Paenibacillus</taxon>
    </lineage>
</organism>
<dbReference type="RefSeq" id="WP_188994214.1">
    <property type="nucleotide sequence ID" value="NZ_BMHP01000003.1"/>
</dbReference>
<comment type="caution">
    <text evidence="1">The sequence shown here is derived from an EMBL/GenBank/DDBJ whole genome shotgun (WGS) entry which is preliminary data.</text>
</comment>
<evidence type="ECO:0000313" key="2">
    <source>
        <dbReference type="Proteomes" id="UP000612456"/>
    </source>
</evidence>
<dbReference type="InterPro" id="IPR008928">
    <property type="entry name" value="6-hairpin_glycosidase_sf"/>
</dbReference>
<dbReference type="Gene3D" id="1.50.10.10">
    <property type="match status" value="1"/>
</dbReference>
<reference evidence="1" key="1">
    <citation type="journal article" date="2014" name="Int. J. Syst. Evol. Microbiol.">
        <title>Complete genome sequence of Corynebacterium casei LMG S-19264T (=DSM 44701T), isolated from a smear-ripened cheese.</title>
        <authorList>
            <consortium name="US DOE Joint Genome Institute (JGI-PGF)"/>
            <person name="Walter F."/>
            <person name="Albersmeier A."/>
            <person name="Kalinowski J."/>
            <person name="Ruckert C."/>
        </authorList>
    </citation>
    <scope>NUCLEOTIDE SEQUENCE</scope>
    <source>
        <strain evidence="1">CGMCC 1.15178</strain>
    </source>
</reference>
<protein>
    <submittedName>
        <fullName evidence="1">Uncharacterized protein</fullName>
    </submittedName>
</protein>
<reference evidence="1" key="2">
    <citation type="submission" date="2020-09" db="EMBL/GenBank/DDBJ databases">
        <authorList>
            <person name="Sun Q."/>
            <person name="Zhou Y."/>
        </authorList>
    </citation>
    <scope>NUCLEOTIDE SEQUENCE</scope>
    <source>
        <strain evidence="1">CGMCC 1.15178</strain>
    </source>
</reference>
<evidence type="ECO:0000313" key="1">
    <source>
        <dbReference type="EMBL" id="GGD78004.1"/>
    </source>
</evidence>
<gene>
    <name evidence="1" type="ORF">GCM10010911_39990</name>
</gene>